<dbReference type="Gene3D" id="3.40.190.10">
    <property type="entry name" value="Periplasmic binding protein-like II"/>
    <property type="match status" value="1"/>
</dbReference>
<comment type="caution">
    <text evidence="13">The sequence shown here is derived from an EMBL/GenBank/DDBJ whole genome shotgun (WGS) entry which is preliminary data.</text>
</comment>
<dbReference type="GO" id="GO:0005886">
    <property type="term" value="C:plasma membrane"/>
    <property type="evidence" value="ECO:0007669"/>
    <property type="project" value="UniProtKB-SubCell"/>
</dbReference>
<evidence type="ECO:0000256" key="7">
    <source>
        <dbReference type="ARBA" id="ARBA00023136"/>
    </source>
</evidence>
<evidence type="ECO:0000256" key="6">
    <source>
        <dbReference type="ARBA" id="ARBA00023065"/>
    </source>
</evidence>
<evidence type="ECO:0000256" key="11">
    <source>
        <dbReference type="ARBA" id="ARBA00023303"/>
    </source>
</evidence>
<evidence type="ECO:0000256" key="8">
    <source>
        <dbReference type="ARBA" id="ARBA00023170"/>
    </source>
</evidence>
<accession>A0AAE1P3V0</accession>
<name>A0AAE1P3V0_9EUCA</name>
<evidence type="ECO:0000256" key="4">
    <source>
        <dbReference type="ARBA" id="ARBA00022692"/>
    </source>
</evidence>
<dbReference type="AlphaFoldDB" id="A0AAE1P3V0"/>
<keyword evidence="2" id="KW-0813">Transport</keyword>
<sequence>MQYTMFNPPSTDRPENYNRHKFRLVENEHFPHMSAERQSEEPGTLLHHRDSIGTRVIQAMSSSLNFTYEVREPMDGQWGMELEGGNWNGIVKDLQREEGDICLDLTVTPQRYQVIQYTGAYIQQSIVILSSKPRPLPEYMSLIRPFEC</sequence>
<evidence type="ECO:0000256" key="10">
    <source>
        <dbReference type="ARBA" id="ARBA00023286"/>
    </source>
</evidence>
<keyword evidence="14" id="KW-1185">Reference proteome</keyword>
<feature type="domain" description="Ionotropic glutamate receptor L-glutamate and glycine-binding" evidence="12">
    <location>
        <begin position="32"/>
        <end position="96"/>
    </location>
</feature>
<evidence type="ECO:0000259" key="12">
    <source>
        <dbReference type="SMART" id="SM00918"/>
    </source>
</evidence>
<evidence type="ECO:0000256" key="3">
    <source>
        <dbReference type="ARBA" id="ARBA00022475"/>
    </source>
</evidence>
<keyword evidence="8" id="KW-0675">Receptor</keyword>
<dbReference type="InterPro" id="IPR019594">
    <property type="entry name" value="Glu/Gly-bd"/>
</dbReference>
<evidence type="ECO:0000313" key="13">
    <source>
        <dbReference type="EMBL" id="KAK4301554.1"/>
    </source>
</evidence>
<evidence type="ECO:0000256" key="9">
    <source>
        <dbReference type="ARBA" id="ARBA00023180"/>
    </source>
</evidence>
<dbReference type="InterPro" id="IPR052192">
    <property type="entry name" value="Insect_Ionotropic_Sensory_Rcpt"/>
</dbReference>
<proteinExistence type="predicted"/>
<dbReference type="PANTHER" id="PTHR42643">
    <property type="entry name" value="IONOTROPIC RECEPTOR 20A-RELATED"/>
    <property type="match status" value="1"/>
</dbReference>
<dbReference type="SUPFAM" id="SSF53850">
    <property type="entry name" value="Periplasmic binding protein-like II"/>
    <property type="match status" value="1"/>
</dbReference>
<reference evidence="13" key="1">
    <citation type="submission" date="2023-11" db="EMBL/GenBank/DDBJ databases">
        <title>Genome assemblies of two species of porcelain crab, Petrolisthes cinctipes and Petrolisthes manimaculis (Anomura: Porcellanidae).</title>
        <authorList>
            <person name="Angst P."/>
        </authorList>
    </citation>
    <scope>NUCLEOTIDE SEQUENCE</scope>
    <source>
        <strain evidence="13">PB745_02</strain>
        <tissue evidence="13">Gill</tissue>
    </source>
</reference>
<gene>
    <name evidence="13" type="ORF">Pmani_026332</name>
</gene>
<keyword evidence="10" id="KW-1071">Ligand-gated ion channel</keyword>
<dbReference type="EMBL" id="JAWZYT010002861">
    <property type="protein sequence ID" value="KAK4301554.1"/>
    <property type="molecule type" value="Genomic_DNA"/>
</dbReference>
<dbReference type="GO" id="GO:0015276">
    <property type="term" value="F:ligand-gated monoatomic ion channel activity"/>
    <property type="evidence" value="ECO:0007669"/>
    <property type="project" value="InterPro"/>
</dbReference>
<organism evidence="13 14">
    <name type="scientific">Petrolisthes manimaculis</name>
    <dbReference type="NCBI Taxonomy" id="1843537"/>
    <lineage>
        <taxon>Eukaryota</taxon>
        <taxon>Metazoa</taxon>
        <taxon>Ecdysozoa</taxon>
        <taxon>Arthropoda</taxon>
        <taxon>Crustacea</taxon>
        <taxon>Multicrustacea</taxon>
        <taxon>Malacostraca</taxon>
        <taxon>Eumalacostraca</taxon>
        <taxon>Eucarida</taxon>
        <taxon>Decapoda</taxon>
        <taxon>Pleocyemata</taxon>
        <taxon>Anomura</taxon>
        <taxon>Galatheoidea</taxon>
        <taxon>Porcellanidae</taxon>
        <taxon>Petrolisthes</taxon>
    </lineage>
</organism>
<keyword evidence="9" id="KW-0325">Glycoprotein</keyword>
<keyword evidence="3" id="KW-1003">Cell membrane</keyword>
<evidence type="ECO:0000256" key="1">
    <source>
        <dbReference type="ARBA" id="ARBA00004651"/>
    </source>
</evidence>
<keyword evidence="6" id="KW-0406">Ion transport</keyword>
<dbReference type="SMART" id="SM00918">
    <property type="entry name" value="Lig_chan-Glu_bd"/>
    <property type="match status" value="1"/>
</dbReference>
<evidence type="ECO:0000313" key="14">
    <source>
        <dbReference type="Proteomes" id="UP001292094"/>
    </source>
</evidence>
<dbReference type="PANTHER" id="PTHR42643:SF38">
    <property type="entry name" value="IONOTROPIC RECEPTOR 100A"/>
    <property type="match status" value="1"/>
</dbReference>
<comment type="subcellular location">
    <subcellularLocation>
        <location evidence="1">Cell membrane</location>
        <topology evidence="1">Multi-pass membrane protein</topology>
    </subcellularLocation>
</comment>
<keyword evidence="11" id="KW-0407">Ion channel</keyword>
<evidence type="ECO:0000256" key="5">
    <source>
        <dbReference type="ARBA" id="ARBA00022989"/>
    </source>
</evidence>
<dbReference type="Proteomes" id="UP001292094">
    <property type="component" value="Unassembled WGS sequence"/>
</dbReference>
<keyword evidence="4" id="KW-0812">Transmembrane</keyword>
<keyword evidence="5" id="KW-1133">Transmembrane helix</keyword>
<dbReference type="Pfam" id="PF10613">
    <property type="entry name" value="Lig_chan-Glu_bd"/>
    <property type="match status" value="1"/>
</dbReference>
<evidence type="ECO:0000256" key="2">
    <source>
        <dbReference type="ARBA" id="ARBA00022448"/>
    </source>
</evidence>
<protein>
    <recommendedName>
        <fullName evidence="12">Ionotropic glutamate receptor L-glutamate and glycine-binding domain-containing protein</fullName>
    </recommendedName>
</protein>
<keyword evidence="7" id="KW-0472">Membrane</keyword>